<protein>
    <submittedName>
        <fullName evidence="2">Uncharacterized protein</fullName>
    </submittedName>
</protein>
<dbReference type="AlphaFoldDB" id="A0A9P1DN37"/>
<name>A0A9P1DN37_9DINO</name>
<evidence type="ECO:0000313" key="4">
    <source>
        <dbReference type="Proteomes" id="UP001152797"/>
    </source>
</evidence>
<comment type="caution">
    <text evidence="2">The sequence shown here is derived from an EMBL/GenBank/DDBJ whole genome shotgun (WGS) entry which is preliminary data.</text>
</comment>
<proteinExistence type="predicted"/>
<reference evidence="3 4" key="2">
    <citation type="submission" date="2024-05" db="EMBL/GenBank/DDBJ databases">
        <authorList>
            <person name="Chen Y."/>
            <person name="Shah S."/>
            <person name="Dougan E. K."/>
            <person name="Thang M."/>
            <person name="Chan C."/>
        </authorList>
    </citation>
    <scope>NUCLEOTIDE SEQUENCE [LARGE SCALE GENOMIC DNA]</scope>
</reference>
<keyword evidence="1" id="KW-0732">Signal</keyword>
<dbReference type="OrthoDB" id="426057at2759"/>
<sequence length="183" mass="20739">MPRSSPWPIVALMAGGPWLFLGATGPNVGRHRGLVTRQLFSENLWTRRSKRSLSTWYGPPVIPDRDVKAYVDLVLSDPNSQVNDPAVPDFIEREVYFVVVRFVLQMLHFAVGVIDERALFGQTLYMLQYQSKDHNLQRSALNLTPDMIDFAMREVVVPSSRHKNIIGAKADEILYKNAVKSLS</sequence>
<feature type="signal peptide" evidence="1">
    <location>
        <begin position="1"/>
        <end position="22"/>
    </location>
</feature>
<evidence type="ECO:0000313" key="3">
    <source>
        <dbReference type="EMBL" id="CAL4800701.1"/>
    </source>
</evidence>
<dbReference type="EMBL" id="CAMXCT020005844">
    <property type="protein sequence ID" value="CAL1166764.1"/>
    <property type="molecule type" value="Genomic_DNA"/>
</dbReference>
<dbReference type="EMBL" id="CAMXCT030005844">
    <property type="protein sequence ID" value="CAL4800701.1"/>
    <property type="molecule type" value="Genomic_DNA"/>
</dbReference>
<dbReference type="Proteomes" id="UP001152797">
    <property type="component" value="Unassembled WGS sequence"/>
</dbReference>
<dbReference type="EMBL" id="CAMXCT010005844">
    <property type="protein sequence ID" value="CAI4013389.1"/>
    <property type="molecule type" value="Genomic_DNA"/>
</dbReference>
<gene>
    <name evidence="2" type="ORF">C1SCF055_LOCUS38364</name>
</gene>
<reference evidence="2" key="1">
    <citation type="submission" date="2022-10" db="EMBL/GenBank/DDBJ databases">
        <authorList>
            <person name="Chen Y."/>
            <person name="Dougan E. K."/>
            <person name="Chan C."/>
            <person name="Rhodes N."/>
            <person name="Thang M."/>
        </authorList>
    </citation>
    <scope>NUCLEOTIDE SEQUENCE</scope>
</reference>
<evidence type="ECO:0000313" key="2">
    <source>
        <dbReference type="EMBL" id="CAI4013389.1"/>
    </source>
</evidence>
<feature type="chain" id="PRO_5043271598" evidence="1">
    <location>
        <begin position="23"/>
        <end position="183"/>
    </location>
</feature>
<keyword evidence="4" id="KW-1185">Reference proteome</keyword>
<accession>A0A9P1DN37</accession>
<organism evidence="2">
    <name type="scientific">Cladocopium goreaui</name>
    <dbReference type="NCBI Taxonomy" id="2562237"/>
    <lineage>
        <taxon>Eukaryota</taxon>
        <taxon>Sar</taxon>
        <taxon>Alveolata</taxon>
        <taxon>Dinophyceae</taxon>
        <taxon>Suessiales</taxon>
        <taxon>Symbiodiniaceae</taxon>
        <taxon>Cladocopium</taxon>
    </lineage>
</organism>
<evidence type="ECO:0000256" key="1">
    <source>
        <dbReference type="SAM" id="SignalP"/>
    </source>
</evidence>